<dbReference type="InterPro" id="IPR004375">
    <property type="entry name" value="NanQ/TabA/YiaL"/>
</dbReference>
<dbReference type="Proteomes" id="UP000003560">
    <property type="component" value="Unassembled WGS sequence"/>
</dbReference>
<name>B6GBC0_9ACTN</name>
<dbReference type="SUPFAM" id="SSF51197">
    <property type="entry name" value="Clavaminate synthase-like"/>
    <property type="match status" value="1"/>
</dbReference>
<dbReference type="Pfam" id="PF04074">
    <property type="entry name" value="DUF386"/>
    <property type="match status" value="1"/>
</dbReference>
<dbReference type="GeneID" id="98003132"/>
<dbReference type="eggNOG" id="COG2731">
    <property type="taxonomic scope" value="Bacteria"/>
</dbReference>
<sequence length="151" mass="16819">MLVTALTTANANDYLSERFRTAYEFLSRPDLAKLPLGRNEIDGEDVYANVLEYDTVPAAEKELEAHHDYYDVQFVVRGEELLQYAPCDGLATVQAYDEHDDFCLLKTPEPVSSIALHAGELAIFAPEDAHKPGCTLSKPAHVRKIVVKVRA</sequence>
<reference evidence="1 2" key="2">
    <citation type="submission" date="2008-10" db="EMBL/GenBank/DDBJ databases">
        <authorList>
            <person name="Fulton L."/>
            <person name="Clifton S."/>
            <person name="Fulton B."/>
            <person name="Xu J."/>
            <person name="Minx P."/>
            <person name="Pepin K.H."/>
            <person name="Johnson M."/>
            <person name="Thiruvilangam P."/>
            <person name="Bhonagiri V."/>
            <person name="Nash W.E."/>
            <person name="Mardis E.R."/>
            <person name="Wilson R.K."/>
        </authorList>
    </citation>
    <scope>NUCLEOTIDE SEQUENCE [LARGE SCALE GENOMIC DNA]</scope>
    <source>
        <strain evidence="1 2">DSM 13279</strain>
    </source>
</reference>
<gene>
    <name evidence="1" type="ORF">COLSTE_01379</name>
</gene>
<keyword evidence="2" id="KW-1185">Reference proteome</keyword>
<dbReference type="AlphaFoldDB" id="B6GBC0"/>
<proteinExistence type="predicted"/>
<dbReference type="InterPro" id="IPR037012">
    <property type="entry name" value="NanQ/TabA/YiaL_sf"/>
</dbReference>
<dbReference type="EMBL" id="ABXJ01000072">
    <property type="protein sequence ID" value="EEA90438.1"/>
    <property type="molecule type" value="Genomic_DNA"/>
</dbReference>
<protein>
    <submittedName>
        <fullName evidence="1">YhcH/YjgK/YiaL family protein</fullName>
    </submittedName>
</protein>
<dbReference type="OrthoDB" id="6196468at2"/>
<dbReference type="STRING" id="445975.COLSTE_01379"/>
<organism evidence="1 2">
    <name type="scientific">Collinsella stercoris DSM 13279</name>
    <dbReference type="NCBI Taxonomy" id="445975"/>
    <lineage>
        <taxon>Bacteria</taxon>
        <taxon>Bacillati</taxon>
        <taxon>Actinomycetota</taxon>
        <taxon>Coriobacteriia</taxon>
        <taxon>Coriobacteriales</taxon>
        <taxon>Coriobacteriaceae</taxon>
        <taxon>Collinsella</taxon>
    </lineage>
</organism>
<dbReference type="RefSeq" id="WP_006721023.1">
    <property type="nucleotide sequence ID" value="NZ_CP085935.1"/>
</dbReference>
<accession>B6GBC0</accession>
<dbReference type="GO" id="GO:0005829">
    <property type="term" value="C:cytosol"/>
    <property type="evidence" value="ECO:0007669"/>
    <property type="project" value="TreeGrafter"/>
</dbReference>
<dbReference type="PANTHER" id="PTHR34986:SF1">
    <property type="entry name" value="PROTEIN YIAL"/>
    <property type="match status" value="1"/>
</dbReference>
<comment type="caution">
    <text evidence="1">The sequence shown here is derived from an EMBL/GenBank/DDBJ whole genome shotgun (WGS) entry which is preliminary data.</text>
</comment>
<dbReference type="NCBIfam" id="TIGR00022">
    <property type="entry name" value="YhcH/YjgK/YiaL family protein"/>
    <property type="match status" value="1"/>
</dbReference>
<evidence type="ECO:0000313" key="2">
    <source>
        <dbReference type="Proteomes" id="UP000003560"/>
    </source>
</evidence>
<dbReference type="PANTHER" id="PTHR34986">
    <property type="entry name" value="EVOLVED BETA-GALACTOSIDASE SUBUNIT BETA"/>
    <property type="match status" value="1"/>
</dbReference>
<dbReference type="Gene3D" id="2.60.120.370">
    <property type="entry name" value="YhcH/YjgK/YiaL"/>
    <property type="match status" value="1"/>
</dbReference>
<evidence type="ECO:0000313" key="1">
    <source>
        <dbReference type="EMBL" id="EEA90438.1"/>
    </source>
</evidence>
<dbReference type="HOGENOM" id="CLU_107139_2_0_11"/>
<reference evidence="1 2" key="1">
    <citation type="submission" date="2008-10" db="EMBL/GenBank/DDBJ databases">
        <title>Draft genome sequence of Collinsella stercoris (DSM 13279).</title>
        <authorList>
            <person name="Sudarsanam P."/>
            <person name="Ley R."/>
            <person name="Guruge J."/>
            <person name="Turnbaugh P.J."/>
            <person name="Mahowald M."/>
            <person name="Liep D."/>
            <person name="Gordon J."/>
        </authorList>
    </citation>
    <scope>NUCLEOTIDE SEQUENCE [LARGE SCALE GENOMIC DNA]</scope>
    <source>
        <strain evidence="1 2">DSM 13279</strain>
    </source>
</reference>